<feature type="region of interest" description="Disordered" evidence="1">
    <location>
        <begin position="35"/>
        <end position="186"/>
    </location>
</feature>
<sequence>MSAITEKAMKEYQKGAMFDLIHSYKEQEDNTHLVVTAKKAAESTASDELQETKNDGQIASVQQNTEAQQPQKKEQKPQSNNLQQFAAKKAAENPTTNSQVGYGAPKAFTAPSTTSQPETKTTQFTAPQTDVEKTMFSEPDNTNIVNNHQFGETNNTNTTENEQPAQSQQELNQQQKKELASQPARVRKQAAQHVIKTPDTNSSILTEIKSATNIANIIKQAYQTQVDTHPHNFNQLPVEKINLTNLKDGTNNSYLPIDQELFHTVDSVLIGEYQDILIIFRDGTPLHLAPENWLTSDDAKALLINQNYEYAYTDLDMQSFREVLNTVSSTIINNPKYTQYMIDFLPILNY</sequence>
<gene>
    <name evidence="2" type="ORF">PO158_04090</name>
</gene>
<protein>
    <submittedName>
        <fullName evidence="2">Uncharacterized protein</fullName>
    </submittedName>
</protein>
<feature type="compositionally biased region" description="Polar residues" evidence="1">
    <location>
        <begin position="55"/>
        <end position="67"/>
    </location>
</feature>
<accession>A0AAJ1HPW1</accession>
<feature type="compositionally biased region" description="Polar residues" evidence="1">
    <location>
        <begin position="110"/>
        <end position="128"/>
    </location>
</feature>
<feature type="compositionally biased region" description="Polar residues" evidence="1">
    <location>
        <begin position="139"/>
        <end position="151"/>
    </location>
</feature>
<dbReference type="EMBL" id="JAQOND010000013">
    <property type="protein sequence ID" value="MDC2827465.1"/>
    <property type="molecule type" value="Genomic_DNA"/>
</dbReference>
<feature type="compositionally biased region" description="Low complexity" evidence="1">
    <location>
        <begin position="152"/>
        <end position="174"/>
    </location>
</feature>
<evidence type="ECO:0000313" key="3">
    <source>
        <dbReference type="Proteomes" id="UP001218021"/>
    </source>
</evidence>
<organism evidence="2 3">
    <name type="scientific">Limosilactobacillus mucosae</name>
    <name type="common">Lactobacillus mucosae</name>
    <dbReference type="NCBI Taxonomy" id="97478"/>
    <lineage>
        <taxon>Bacteria</taxon>
        <taxon>Bacillati</taxon>
        <taxon>Bacillota</taxon>
        <taxon>Bacilli</taxon>
        <taxon>Lactobacillales</taxon>
        <taxon>Lactobacillaceae</taxon>
        <taxon>Limosilactobacillus</taxon>
    </lineage>
</organism>
<comment type="caution">
    <text evidence="2">The sequence shown here is derived from an EMBL/GenBank/DDBJ whole genome shotgun (WGS) entry which is preliminary data.</text>
</comment>
<dbReference type="RefSeq" id="WP_272207760.1">
    <property type="nucleotide sequence ID" value="NZ_JAQONC010000013.1"/>
</dbReference>
<dbReference type="AlphaFoldDB" id="A0AAJ1HPW1"/>
<evidence type="ECO:0000313" key="2">
    <source>
        <dbReference type="EMBL" id="MDC2827465.1"/>
    </source>
</evidence>
<dbReference type="Proteomes" id="UP001218021">
    <property type="component" value="Unassembled WGS sequence"/>
</dbReference>
<proteinExistence type="predicted"/>
<name>A0AAJ1HPW1_LIMMU</name>
<evidence type="ECO:0000256" key="1">
    <source>
        <dbReference type="SAM" id="MobiDB-lite"/>
    </source>
</evidence>
<reference evidence="2" key="1">
    <citation type="submission" date="2023-01" db="EMBL/GenBank/DDBJ databases">
        <title>Genome analysis of 13 Lactobacillus isolated from gut of wild boar.</title>
        <authorList>
            <person name="Papp P."/>
            <person name="Libisch B."/>
            <person name="Nagy T."/>
            <person name="Olasz F."/>
        </authorList>
    </citation>
    <scope>NUCLEOTIDE SEQUENCE</scope>
    <source>
        <strain evidence="2">F108</strain>
    </source>
</reference>